<keyword evidence="3" id="KW-1185">Reference proteome</keyword>
<dbReference type="PANTHER" id="PTHR45661:SF3">
    <property type="entry name" value="IG-LIKE DOMAIN-CONTAINING PROTEIN"/>
    <property type="match status" value="1"/>
</dbReference>
<feature type="chain" id="PRO_5045953216" evidence="1">
    <location>
        <begin position="30"/>
        <end position="215"/>
    </location>
</feature>
<dbReference type="InterPro" id="IPR032675">
    <property type="entry name" value="LRR_dom_sf"/>
</dbReference>
<dbReference type="InterPro" id="IPR053139">
    <property type="entry name" value="Surface_bspA-like"/>
</dbReference>
<accession>A0ABR8PYE6</accession>
<dbReference type="EMBL" id="JACSRA010000038">
    <property type="protein sequence ID" value="MBD7913187.1"/>
    <property type="molecule type" value="Genomic_DNA"/>
</dbReference>
<reference evidence="2 3" key="1">
    <citation type="submission" date="2020-08" db="EMBL/GenBank/DDBJ databases">
        <title>A Genomic Blueprint of the Chicken Gut Microbiome.</title>
        <authorList>
            <person name="Gilroy R."/>
            <person name="Ravi A."/>
            <person name="Getino M."/>
            <person name="Pursley I."/>
            <person name="Horton D.L."/>
            <person name="Alikhan N.-F."/>
            <person name="Baker D."/>
            <person name="Gharbi K."/>
            <person name="Hall N."/>
            <person name="Watson M."/>
            <person name="Adriaenssens E.M."/>
            <person name="Foster-Nyarko E."/>
            <person name="Jarju S."/>
            <person name="Secka A."/>
            <person name="Antonio M."/>
            <person name="Oren A."/>
            <person name="Chaudhuri R."/>
            <person name="La Ragione R.M."/>
            <person name="Hildebrand F."/>
            <person name="Pallen M.J."/>
        </authorList>
    </citation>
    <scope>NUCLEOTIDE SEQUENCE [LARGE SCALE GENOMIC DNA]</scope>
    <source>
        <strain evidence="2 3">Sa3CVN1</strain>
    </source>
</reference>
<comment type="caution">
    <text evidence="2">The sequence shown here is derived from an EMBL/GenBank/DDBJ whole genome shotgun (WGS) entry which is preliminary data.</text>
</comment>
<evidence type="ECO:0000313" key="2">
    <source>
        <dbReference type="EMBL" id="MBD7913187.1"/>
    </source>
</evidence>
<dbReference type="SUPFAM" id="SSF52058">
    <property type="entry name" value="L domain-like"/>
    <property type="match status" value="1"/>
</dbReference>
<feature type="signal peptide" evidence="1">
    <location>
        <begin position="1"/>
        <end position="29"/>
    </location>
</feature>
<evidence type="ECO:0000313" key="3">
    <source>
        <dbReference type="Proteomes" id="UP000627781"/>
    </source>
</evidence>
<protein>
    <submittedName>
        <fullName evidence="2">Leucine-rich repeat domain-containing protein</fullName>
    </submittedName>
</protein>
<dbReference type="RefSeq" id="WP_143318504.1">
    <property type="nucleotide sequence ID" value="NZ_JACSRA010000038.1"/>
</dbReference>
<dbReference type="Pfam" id="PF13306">
    <property type="entry name" value="LRR_5"/>
    <property type="match status" value="1"/>
</dbReference>
<keyword evidence="1" id="KW-0732">Signal</keyword>
<dbReference type="Proteomes" id="UP000627781">
    <property type="component" value="Unassembled WGS sequence"/>
</dbReference>
<dbReference type="Gene3D" id="3.80.10.10">
    <property type="entry name" value="Ribonuclease Inhibitor"/>
    <property type="match status" value="1"/>
</dbReference>
<gene>
    <name evidence="2" type="ORF">H9661_17690</name>
</gene>
<name>A0ABR8PYE6_9CLOT</name>
<organism evidence="2 3">
    <name type="scientific">Clostridium cibarium</name>
    <dbReference type="NCBI Taxonomy" id="2762247"/>
    <lineage>
        <taxon>Bacteria</taxon>
        <taxon>Bacillati</taxon>
        <taxon>Bacillota</taxon>
        <taxon>Clostridia</taxon>
        <taxon>Eubacteriales</taxon>
        <taxon>Clostridiaceae</taxon>
        <taxon>Clostridium</taxon>
    </lineage>
</organism>
<proteinExistence type="predicted"/>
<evidence type="ECO:0000256" key="1">
    <source>
        <dbReference type="SAM" id="SignalP"/>
    </source>
</evidence>
<sequence>MLKKEKRIIIKLLLLTMCTSLMVSVKISAMENKQEFITNDVKTLTVNKEKDFTFDEKTGTITNYIGTDTTVVIPSRINGISVINIGREAFYDKYNITSVIIPDSVTNIEEEAFCECAVLRNVVIGNNVTNIGVNAFSDCINLKSLVIPDSVSKIGDFAFFSCNSLTSVEVGKGIINIGSQAFSYCSNAVYYVHGEEAEQLLINAGAEESKIILKH</sequence>
<dbReference type="PANTHER" id="PTHR45661">
    <property type="entry name" value="SURFACE ANTIGEN"/>
    <property type="match status" value="1"/>
</dbReference>
<dbReference type="InterPro" id="IPR026906">
    <property type="entry name" value="LRR_5"/>
</dbReference>